<sequence length="72" mass="8841">MNEEDIKQELKSLLRSLERHDKEHQFPPTEYELSTRNISAFHDREATDIIRQQRKEYYVDVAVMIDYELWEL</sequence>
<dbReference type="Proteomes" id="UP001195483">
    <property type="component" value="Unassembled WGS sequence"/>
</dbReference>
<reference evidence="1" key="3">
    <citation type="submission" date="2023-05" db="EMBL/GenBank/DDBJ databases">
        <authorList>
            <person name="Smith C.H."/>
        </authorList>
    </citation>
    <scope>NUCLEOTIDE SEQUENCE</scope>
    <source>
        <strain evidence="1">CHS0354</strain>
        <tissue evidence="1">Mantle</tissue>
    </source>
</reference>
<accession>A0AAE0VXJ1</accession>
<dbReference type="AlphaFoldDB" id="A0AAE0VXJ1"/>
<reference evidence="1" key="1">
    <citation type="journal article" date="2021" name="Genome Biol. Evol.">
        <title>A High-Quality Reference Genome for a Parasitic Bivalve with Doubly Uniparental Inheritance (Bivalvia: Unionida).</title>
        <authorList>
            <person name="Smith C.H."/>
        </authorList>
    </citation>
    <scope>NUCLEOTIDE SEQUENCE</scope>
    <source>
        <strain evidence="1">CHS0354</strain>
    </source>
</reference>
<dbReference type="EMBL" id="JAEAOA010001018">
    <property type="protein sequence ID" value="KAK3592755.1"/>
    <property type="molecule type" value="Genomic_DNA"/>
</dbReference>
<evidence type="ECO:0000313" key="2">
    <source>
        <dbReference type="Proteomes" id="UP001195483"/>
    </source>
</evidence>
<comment type="caution">
    <text evidence="1">The sequence shown here is derived from an EMBL/GenBank/DDBJ whole genome shotgun (WGS) entry which is preliminary data.</text>
</comment>
<gene>
    <name evidence="1" type="ORF">CHS0354_016511</name>
</gene>
<protein>
    <submittedName>
        <fullName evidence="1">Uncharacterized protein</fullName>
    </submittedName>
</protein>
<reference evidence="1" key="2">
    <citation type="journal article" date="2021" name="Genome Biol. Evol.">
        <title>Developing a high-quality reference genome for a parasitic bivalve with doubly uniparental inheritance (Bivalvia: Unionida).</title>
        <authorList>
            <person name="Smith C.H."/>
        </authorList>
    </citation>
    <scope>NUCLEOTIDE SEQUENCE</scope>
    <source>
        <strain evidence="1">CHS0354</strain>
        <tissue evidence="1">Mantle</tissue>
    </source>
</reference>
<evidence type="ECO:0000313" key="1">
    <source>
        <dbReference type="EMBL" id="KAK3592755.1"/>
    </source>
</evidence>
<proteinExistence type="predicted"/>
<organism evidence="1 2">
    <name type="scientific">Potamilus streckersoni</name>
    <dbReference type="NCBI Taxonomy" id="2493646"/>
    <lineage>
        <taxon>Eukaryota</taxon>
        <taxon>Metazoa</taxon>
        <taxon>Spiralia</taxon>
        <taxon>Lophotrochozoa</taxon>
        <taxon>Mollusca</taxon>
        <taxon>Bivalvia</taxon>
        <taxon>Autobranchia</taxon>
        <taxon>Heteroconchia</taxon>
        <taxon>Palaeoheterodonta</taxon>
        <taxon>Unionida</taxon>
        <taxon>Unionoidea</taxon>
        <taxon>Unionidae</taxon>
        <taxon>Ambleminae</taxon>
        <taxon>Lampsilini</taxon>
        <taxon>Potamilus</taxon>
    </lineage>
</organism>
<keyword evidence="2" id="KW-1185">Reference proteome</keyword>
<name>A0AAE0VXJ1_9BIVA</name>